<evidence type="ECO:0000313" key="2">
    <source>
        <dbReference type="Proteomes" id="UP000006906"/>
    </source>
</evidence>
<protein>
    <submittedName>
        <fullName evidence="1">Uncharacterized protein</fullName>
    </submittedName>
</protein>
<accession>A0A2K3DQT2</accession>
<dbReference type="ExpressionAtlas" id="A0A2K3DQT2">
    <property type="expression patterns" value="baseline and differential"/>
</dbReference>
<organism evidence="1 2">
    <name type="scientific">Chlamydomonas reinhardtii</name>
    <name type="common">Chlamydomonas smithii</name>
    <dbReference type="NCBI Taxonomy" id="3055"/>
    <lineage>
        <taxon>Eukaryota</taxon>
        <taxon>Viridiplantae</taxon>
        <taxon>Chlorophyta</taxon>
        <taxon>core chlorophytes</taxon>
        <taxon>Chlorophyceae</taxon>
        <taxon>CS clade</taxon>
        <taxon>Chlamydomonadales</taxon>
        <taxon>Chlamydomonadaceae</taxon>
        <taxon>Chlamydomonas</taxon>
    </lineage>
</organism>
<name>A0A2K3DQT2_CHLRE</name>
<dbReference type="RefSeq" id="XP_042924267.1">
    <property type="nucleotide sequence ID" value="XM_043063561.1"/>
</dbReference>
<dbReference type="EMBL" id="CM008967">
    <property type="protein sequence ID" value="PNW82899.1"/>
    <property type="molecule type" value="Genomic_DNA"/>
</dbReference>
<keyword evidence="2" id="KW-1185">Reference proteome</keyword>
<dbReference type="Gramene" id="PNW82899">
    <property type="protein sequence ID" value="PNW82899"/>
    <property type="gene ID" value="CHLRE_06g298800v5"/>
</dbReference>
<dbReference type="Proteomes" id="UP000006906">
    <property type="component" value="Chromosome 6"/>
</dbReference>
<evidence type="ECO:0000313" key="1">
    <source>
        <dbReference type="EMBL" id="PNW82899.1"/>
    </source>
</evidence>
<sequence length="289" mass="32797">MSRATSTSRWRSALERFPSHVEEAKGPDGKIQRGWHHLELRIAAELLRIGPYHSADDHWAPTDWQLLLVVSEYMSALLEFLDWFWPEMGWEQHKQAIVLSKRLLQPRSPNTFPSLPIDPQLHAAWRAFTYCFWHGTRHMSSSAPAGMSQAPYTAAREWLTKLVGDKGLESDGQIVSSLQNWLEAMGPRLRDAFPNAPIDWAQWPAVTWPDAECGCRSVEKRGAVKRQTEEEYAVRWPLRVTQGRPKFNHAKVEARDGFSVGIPSVKNPPALGFLAVSDVMCAFKQGACR</sequence>
<dbReference type="OrthoDB" id="544053at2759"/>
<gene>
    <name evidence="1" type="ORF">CHLRE_06g298800v5</name>
</gene>
<dbReference type="AlphaFoldDB" id="A0A2K3DQT2"/>
<dbReference type="GeneID" id="66053842"/>
<reference evidence="1 2" key="1">
    <citation type="journal article" date="2007" name="Science">
        <title>The Chlamydomonas genome reveals the evolution of key animal and plant functions.</title>
        <authorList>
            <person name="Merchant S.S."/>
            <person name="Prochnik S.E."/>
            <person name="Vallon O."/>
            <person name="Harris E.H."/>
            <person name="Karpowicz S.J."/>
            <person name="Witman G.B."/>
            <person name="Terry A."/>
            <person name="Salamov A."/>
            <person name="Fritz-Laylin L.K."/>
            <person name="Marechal-Drouard L."/>
            <person name="Marshall W.F."/>
            <person name="Qu L.H."/>
            <person name="Nelson D.R."/>
            <person name="Sanderfoot A.A."/>
            <person name="Spalding M.H."/>
            <person name="Kapitonov V.V."/>
            <person name="Ren Q."/>
            <person name="Ferris P."/>
            <person name="Lindquist E."/>
            <person name="Shapiro H."/>
            <person name="Lucas S.M."/>
            <person name="Grimwood J."/>
            <person name="Schmutz J."/>
            <person name="Cardol P."/>
            <person name="Cerutti H."/>
            <person name="Chanfreau G."/>
            <person name="Chen C.L."/>
            <person name="Cognat V."/>
            <person name="Croft M.T."/>
            <person name="Dent R."/>
            <person name="Dutcher S."/>
            <person name="Fernandez E."/>
            <person name="Fukuzawa H."/>
            <person name="Gonzalez-Ballester D."/>
            <person name="Gonzalez-Halphen D."/>
            <person name="Hallmann A."/>
            <person name="Hanikenne M."/>
            <person name="Hippler M."/>
            <person name="Inwood W."/>
            <person name="Jabbari K."/>
            <person name="Kalanon M."/>
            <person name="Kuras R."/>
            <person name="Lefebvre P.A."/>
            <person name="Lemaire S.D."/>
            <person name="Lobanov A.V."/>
            <person name="Lohr M."/>
            <person name="Manuell A."/>
            <person name="Meier I."/>
            <person name="Mets L."/>
            <person name="Mittag M."/>
            <person name="Mittelmeier T."/>
            <person name="Moroney J.V."/>
            <person name="Moseley J."/>
            <person name="Napoli C."/>
            <person name="Nedelcu A.M."/>
            <person name="Niyogi K."/>
            <person name="Novoselov S.V."/>
            <person name="Paulsen I.T."/>
            <person name="Pazour G."/>
            <person name="Purton S."/>
            <person name="Ral J.P."/>
            <person name="Riano-Pachon D.M."/>
            <person name="Riekhof W."/>
            <person name="Rymarquis L."/>
            <person name="Schroda M."/>
            <person name="Stern D."/>
            <person name="Umen J."/>
            <person name="Willows R."/>
            <person name="Wilson N."/>
            <person name="Zimmer S.L."/>
            <person name="Allmer J."/>
            <person name="Balk J."/>
            <person name="Bisova K."/>
            <person name="Chen C.J."/>
            <person name="Elias M."/>
            <person name="Gendler K."/>
            <person name="Hauser C."/>
            <person name="Lamb M.R."/>
            <person name="Ledford H."/>
            <person name="Long J.C."/>
            <person name="Minagawa J."/>
            <person name="Page M.D."/>
            <person name="Pan J."/>
            <person name="Pootakham W."/>
            <person name="Roje S."/>
            <person name="Rose A."/>
            <person name="Stahlberg E."/>
            <person name="Terauchi A.M."/>
            <person name="Yang P."/>
            <person name="Ball S."/>
            <person name="Bowler C."/>
            <person name="Dieckmann C.L."/>
            <person name="Gladyshev V.N."/>
            <person name="Green P."/>
            <person name="Jorgensen R."/>
            <person name="Mayfield S."/>
            <person name="Mueller-Roeber B."/>
            <person name="Rajamani S."/>
            <person name="Sayre R.T."/>
            <person name="Brokstein P."/>
            <person name="Dubchak I."/>
            <person name="Goodstein D."/>
            <person name="Hornick L."/>
            <person name="Huang Y.W."/>
            <person name="Jhaveri J."/>
            <person name="Luo Y."/>
            <person name="Martinez D."/>
            <person name="Ngau W.C."/>
            <person name="Otillar B."/>
            <person name="Poliakov A."/>
            <person name="Porter A."/>
            <person name="Szajkowski L."/>
            <person name="Werner G."/>
            <person name="Zhou K."/>
            <person name="Grigoriev I.V."/>
            <person name="Rokhsar D.S."/>
            <person name="Grossman A.R."/>
        </authorList>
    </citation>
    <scope>NUCLEOTIDE SEQUENCE [LARGE SCALE GENOMIC DNA]</scope>
    <source>
        <strain evidence="2">CC-503</strain>
    </source>
</reference>
<proteinExistence type="predicted"/>